<proteinExistence type="predicted"/>
<name>A0A6C0FD70_9ZZZZ</name>
<protein>
    <submittedName>
        <fullName evidence="1">Uncharacterized protein</fullName>
    </submittedName>
</protein>
<dbReference type="EMBL" id="MN738838">
    <property type="protein sequence ID" value="QHT38964.1"/>
    <property type="molecule type" value="Genomic_DNA"/>
</dbReference>
<organism evidence="1">
    <name type="scientific">viral metagenome</name>
    <dbReference type="NCBI Taxonomy" id="1070528"/>
    <lineage>
        <taxon>unclassified sequences</taxon>
        <taxon>metagenomes</taxon>
        <taxon>organismal metagenomes</taxon>
    </lineage>
</organism>
<accession>A0A6C0FD70</accession>
<evidence type="ECO:0000313" key="1">
    <source>
        <dbReference type="EMBL" id="QHT38964.1"/>
    </source>
</evidence>
<dbReference type="AlphaFoldDB" id="A0A6C0FD70"/>
<reference evidence="1" key="1">
    <citation type="journal article" date="2020" name="Nature">
        <title>Giant virus diversity and host interactions through global metagenomics.</title>
        <authorList>
            <person name="Schulz F."/>
            <person name="Roux S."/>
            <person name="Paez-Espino D."/>
            <person name="Jungbluth S."/>
            <person name="Walsh D.A."/>
            <person name="Denef V.J."/>
            <person name="McMahon K.D."/>
            <person name="Konstantinidis K.T."/>
            <person name="Eloe-Fadrosh E.A."/>
            <person name="Kyrpides N.C."/>
            <person name="Woyke T."/>
        </authorList>
    </citation>
    <scope>NUCLEOTIDE SEQUENCE</scope>
    <source>
        <strain evidence="1">GVMAG-S-ERX556126-94</strain>
    </source>
</reference>
<sequence>MGEMKVEHVLLFLVGAFLVYHMMGKCRGFEGLQGHWPEFDEGCIKKFGKGCYFKSVPFFGGGYCTCD</sequence>